<comment type="caution">
    <text evidence="5">The sequence shown here is derived from an EMBL/GenBank/DDBJ whole genome shotgun (WGS) entry which is preliminary data.</text>
</comment>
<dbReference type="PATRIC" id="fig|1353534.3.peg.1964"/>
<dbReference type="InterPro" id="IPR052048">
    <property type="entry name" value="ST_Response_Regulator"/>
</dbReference>
<accession>A0A1A6AU68</accession>
<dbReference type="Pfam" id="PF00072">
    <property type="entry name" value="Response_reg"/>
    <property type="match status" value="1"/>
</dbReference>
<gene>
    <name evidence="5" type="primary">spo0A_2</name>
    <name evidence="5" type="ORF">CLRAG_19230</name>
</gene>
<dbReference type="PANTHER" id="PTHR43228">
    <property type="entry name" value="TWO-COMPONENT RESPONSE REGULATOR"/>
    <property type="match status" value="1"/>
</dbReference>
<feature type="modified residue" description="4-aspartylphosphate" evidence="3">
    <location>
        <position position="54"/>
    </location>
</feature>
<comment type="function">
    <text evidence="2">May play the central regulatory role in sporulation. It may be an element of the effector pathway responsible for the activation of sporulation genes in response to nutritional stress. Spo0A may act in concert with spo0H (a sigma factor) to control the expression of some genes that are critical to the sporulation process.</text>
</comment>
<proteinExistence type="predicted"/>
<reference evidence="5 6" key="1">
    <citation type="journal article" date="2012" name="Front. Microbiol.">
        <title>Draft Genome Sequence of the Virulent Strain 01-B526 of the Fish Pathogen Aeromonas salmonicida.</title>
        <authorList>
            <person name="Charette S.J."/>
            <person name="Brochu F."/>
            <person name="Boyle B."/>
            <person name="Filion G."/>
            <person name="Tanaka K.H."/>
            <person name="Derome N."/>
        </authorList>
    </citation>
    <scope>NUCLEOTIDE SEQUENCE [LARGE SCALE GENOMIC DNA]</scope>
    <source>
        <strain evidence="5 6">P11</strain>
    </source>
</reference>
<evidence type="ECO:0000256" key="3">
    <source>
        <dbReference type="PROSITE-ProRule" id="PRU00169"/>
    </source>
</evidence>
<dbReference type="SUPFAM" id="SSF52172">
    <property type="entry name" value="CheY-like"/>
    <property type="match status" value="1"/>
</dbReference>
<dbReference type="Proteomes" id="UP000093954">
    <property type="component" value="Unassembled WGS sequence"/>
</dbReference>
<keyword evidence="3" id="KW-0597">Phosphoprotein</keyword>
<feature type="domain" description="Response regulatory" evidence="4">
    <location>
        <begin position="2"/>
        <end position="118"/>
    </location>
</feature>
<dbReference type="InterPro" id="IPR001789">
    <property type="entry name" value="Sig_transdc_resp-reg_receiver"/>
</dbReference>
<dbReference type="InterPro" id="IPR011006">
    <property type="entry name" value="CheY-like_superfamily"/>
</dbReference>
<evidence type="ECO:0000259" key="4">
    <source>
        <dbReference type="PROSITE" id="PS50110"/>
    </source>
</evidence>
<evidence type="ECO:0000256" key="1">
    <source>
        <dbReference type="ARBA" id="ARBA00018672"/>
    </source>
</evidence>
<dbReference type="EMBL" id="LROS01000019">
    <property type="protein sequence ID" value="OBR93624.1"/>
    <property type="molecule type" value="Genomic_DNA"/>
</dbReference>
<organism evidence="5 6">
    <name type="scientific">Clostridium ragsdalei P11</name>
    <dbReference type="NCBI Taxonomy" id="1353534"/>
    <lineage>
        <taxon>Bacteria</taxon>
        <taxon>Bacillati</taxon>
        <taxon>Bacillota</taxon>
        <taxon>Clostridia</taxon>
        <taxon>Eubacteriales</taxon>
        <taxon>Clostridiaceae</taxon>
        <taxon>Clostridium</taxon>
    </lineage>
</organism>
<dbReference type="SMART" id="SM00448">
    <property type="entry name" value="REC"/>
    <property type="match status" value="1"/>
</dbReference>
<protein>
    <recommendedName>
        <fullName evidence="1">Stage 0 sporulation protein A homolog</fullName>
    </recommendedName>
</protein>
<sequence length="308" mass="35058">MKFFIVDDDEAIRSMLSEIIEDYNLGEVVGEAANGVPISTSFLCNKKIDILIIDLLMPIKDGLQTISELDPSFKGKSIMLSQVESKEMIGKAYSLGVQYYITKPINRLEVIGVIKKVIEQIKIEKSINYIQDTLNFLKTDTLDNKNSSKSNKGILEYSEFILNQLGIIAESGSKDLLSIVEYLYTRGNKKTIEKDFPSLKEIFIKTSEKKLGQSSSSIDIKKEIKASEQRVRRAVLQSLNYIASLGLTDYSNPKFEEYAAEFFDFTEVRKKMLELKNNTPLSQPIHINVKKFIKVLYIKSKNYKSNDI</sequence>
<dbReference type="RefSeq" id="WP_065078218.1">
    <property type="nucleotide sequence ID" value="NZ_LROS01000019.1"/>
</dbReference>
<dbReference type="AlphaFoldDB" id="A0A1A6AU68"/>
<evidence type="ECO:0000313" key="5">
    <source>
        <dbReference type="EMBL" id="OBR93624.1"/>
    </source>
</evidence>
<dbReference type="GO" id="GO:0000160">
    <property type="term" value="P:phosphorelay signal transduction system"/>
    <property type="evidence" value="ECO:0007669"/>
    <property type="project" value="InterPro"/>
</dbReference>
<dbReference type="PROSITE" id="PS50110">
    <property type="entry name" value="RESPONSE_REGULATORY"/>
    <property type="match status" value="1"/>
</dbReference>
<evidence type="ECO:0000256" key="2">
    <source>
        <dbReference type="ARBA" id="ARBA00024867"/>
    </source>
</evidence>
<dbReference type="Pfam" id="PF08664">
    <property type="entry name" value="YcbB"/>
    <property type="match status" value="1"/>
</dbReference>
<dbReference type="InterPro" id="IPR013972">
    <property type="entry name" value="YcbB"/>
</dbReference>
<evidence type="ECO:0000313" key="6">
    <source>
        <dbReference type="Proteomes" id="UP000093954"/>
    </source>
</evidence>
<dbReference type="PANTHER" id="PTHR43228:SF8">
    <property type="entry name" value="TRANSCRIPTIONAL REGULATORY PROTEIN GLNL"/>
    <property type="match status" value="1"/>
</dbReference>
<dbReference type="Gene3D" id="3.40.50.2300">
    <property type="match status" value="1"/>
</dbReference>
<name>A0A1A6AU68_9CLOT</name>
<keyword evidence="6" id="KW-1185">Reference proteome</keyword>